<dbReference type="Gene3D" id="1.10.443.10">
    <property type="entry name" value="Intergrase catalytic core"/>
    <property type="match status" value="1"/>
</dbReference>
<dbReference type="InterPro" id="IPR010998">
    <property type="entry name" value="Integrase_recombinase_N"/>
</dbReference>
<dbReference type="PANTHER" id="PTHR30349:SF64">
    <property type="entry name" value="PROPHAGE INTEGRASE INTD-RELATED"/>
    <property type="match status" value="1"/>
</dbReference>
<dbReference type="GO" id="GO:0003677">
    <property type="term" value="F:DNA binding"/>
    <property type="evidence" value="ECO:0007669"/>
    <property type="project" value="UniProtKB-UniRule"/>
</dbReference>
<feature type="domain" description="Core-binding (CB)" evidence="7">
    <location>
        <begin position="108"/>
        <end position="189"/>
    </location>
</feature>
<dbReference type="InterPro" id="IPR013762">
    <property type="entry name" value="Integrase-like_cat_sf"/>
</dbReference>
<evidence type="ECO:0000256" key="5">
    <source>
        <dbReference type="PROSITE-ProRule" id="PRU01248"/>
    </source>
</evidence>
<dbReference type="InterPro" id="IPR050090">
    <property type="entry name" value="Tyrosine_recombinase_XerCD"/>
</dbReference>
<dbReference type="Pfam" id="PF00589">
    <property type="entry name" value="Phage_integrase"/>
    <property type="match status" value="1"/>
</dbReference>
<comment type="similarity">
    <text evidence="1">Belongs to the 'phage' integrase family.</text>
</comment>
<dbReference type="AlphaFoldDB" id="A0A2S7SS76"/>
<organism evidence="8 9">
    <name type="scientific">Flavipsychrobacter stenotrophus</name>
    <dbReference type="NCBI Taxonomy" id="2077091"/>
    <lineage>
        <taxon>Bacteria</taxon>
        <taxon>Pseudomonadati</taxon>
        <taxon>Bacteroidota</taxon>
        <taxon>Chitinophagia</taxon>
        <taxon>Chitinophagales</taxon>
        <taxon>Chitinophagaceae</taxon>
        <taxon>Flavipsychrobacter</taxon>
    </lineage>
</organism>
<keyword evidence="4" id="KW-0233">DNA recombination</keyword>
<evidence type="ECO:0000259" key="7">
    <source>
        <dbReference type="PROSITE" id="PS51900"/>
    </source>
</evidence>
<dbReference type="PROSITE" id="PS51898">
    <property type="entry name" value="TYR_RECOMBINASE"/>
    <property type="match status" value="1"/>
</dbReference>
<evidence type="ECO:0000256" key="1">
    <source>
        <dbReference type="ARBA" id="ARBA00008857"/>
    </source>
</evidence>
<evidence type="ECO:0000313" key="8">
    <source>
        <dbReference type="EMBL" id="PQJ09604.1"/>
    </source>
</evidence>
<evidence type="ECO:0000259" key="6">
    <source>
        <dbReference type="PROSITE" id="PS51898"/>
    </source>
</evidence>
<protein>
    <recommendedName>
        <fullName evidence="10">Integrase</fullName>
    </recommendedName>
</protein>
<feature type="domain" description="Tyr recombinase" evidence="6">
    <location>
        <begin position="211"/>
        <end position="405"/>
    </location>
</feature>
<dbReference type="Pfam" id="PF13102">
    <property type="entry name" value="Phage_int_SAM_5"/>
    <property type="match status" value="1"/>
</dbReference>
<dbReference type="GO" id="GO:0006310">
    <property type="term" value="P:DNA recombination"/>
    <property type="evidence" value="ECO:0007669"/>
    <property type="project" value="UniProtKB-KW"/>
</dbReference>
<comment type="caution">
    <text evidence="8">The sequence shown here is derived from an EMBL/GenBank/DDBJ whole genome shotgun (WGS) entry which is preliminary data.</text>
</comment>
<dbReference type="Proteomes" id="UP000239872">
    <property type="component" value="Unassembled WGS sequence"/>
</dbReference>
<dbReference type="GO" id="GO:0015074">
    <property type="term" value="P:DNA integration"/>
    <property type="evidence" value="ECO:0007669"/>
    <property type="project" value="UniProtKB-KW"/>
</dbReference>
<keyword evidence="3 5" id="KW-0238">DNA-binding</keyword>
<reference evidence="8 9" key="1">
    <citation type="submission" date="2018-01" db="EMBL/GenBank/DDBJ databases">
        <title>A novel member of the phylum Bacteroidetes isolated from glacier ice.</title>
        <authorList>
            <person name="Liu Q."/>
            <person name="Xin Y.-H."/>
        </authorList>
    </citation>
    <scope>NUCLEOTIDE SEQUENCE [LARGE SCALE GENOMIC DNA]</scope>
    <source>
        <strain evidence="8 9">RB1R16</strain>
    </source>
</reference>
<evidence type="ECO:0000313" key="9">
    <source>
        <dbReference type="Proteomes" id="UP000239872"/>
    </source>
</evidence>
<dbReference type="SUPFAM" id="SSF56349">
    <property type="entry name" value="DNA breaking-rejoining enzymes"/>
    <property type="match status" value="1"/>
</dbReference>
<name>A0A2S7SS76_9BACT</name>
<dbReference type="InterPro" id="IPR025269">
    <property type="entry name" value="SAM-like_dom"/>
</dbReference>
<accession>A0A2S7SS76</accession>
<evidence type="ECO:0000256" key="3">
    <source>
        <dbReference type="ARBA" id="ARBA00023125"/>
    </source>
</evidence>
<dbReference type="InterPro" id="IPR011010">
    <property type="entry name" value="DNA_brk_join_enz"/>
</dbReference>
<dbReference type="EMBL" id="PPSL01000005">
    <property type="protein sequence ID" value="PQJ09604.1"/>
    <property type="molecule type" value="Genomic_DNA"/>
</dbReference>
<dbReference type="PANTHER" id="PTHR30349">
    <property type="entry name" value="PHAGE INTEGRASE-RELATED"/>
    <property type="match status" value="1"/>
</dbReference>
<sequence length="414" mass="47620">MKAKSYSINIHFDKRYPKAGTDLCPIQLAVNISGLQFKVGLKLYANKADYDKACNSKGGSEEIKELRRQITEYTTKAETILDRLPKPTREVFQRLFKSETDLFASQKNEITFLFEEYIAHVKSEDRIKTAQNLAGSLKSFKKYKSKIYFEDINEQWLKGYKAFMTKAGNSATTAQIYLRNLRTIFNIAIKQGYISEKHYPFKTFTIGTSAKSKSVLYAEDLKKLWDYEGTTLRERRSLDYFWMCFFSNGFNYKDCCYLKFKNIKGDTLSFVREKTKNTNTVADKQINVYINDKMRSIIDTWGNQPGNPEDYIFPILNGKTTAADKEVRRNKMQKQINANLKAIGKKLGIQEKVILNVARHSFATTLKVNGTPIAFISEAMGHSNVTTTNFYLKSLPTEKAREMSDSLLSFNDPK</sequence>
<proteinExistence type="inferred from homology"/>
<evidence type="ECO:0008006" key="10">
    <source>
        <dbReference type="Google" id="ProtNLM"/>
    </source>
</evidence>
<keyword evidence="2" id="KW-0229">DNA integration</keyword>
<dbReference type="InterPro" id="IPR044068">
    <property type="entry name" value="CB"/>
</dbReference>
<dbReference type="OrthoDB" id="1094492at2"/>
<dbReference type="RefSeq" id="WP_105040375.1">
    <property type="nucleotide sequence ID" value="NZ_PPSL01000005.1"/>
</dbReference>
<evidence type="ECO:0000256" key="4">
    <source>
        <dbReference type="ARBA" id="ARBA00023172"/>
    </source>
</evidence>
<dbReference type="Gene3D" id="1.10.150.130">
    <property type="match status" value="1"/>
</dbReference>
<dbReference type="InterPro" id="IPR002104">
    <property type="entry name" value="Integrase_catalytic"/>
</dbReference>
<dbReference type="PROSITE" id="PS51900">
    <property type="entry name" value="CB"/>
    <property type="match status" value="1"/>
</dbReference>
<keyword evidence="9" id="KW-1185">Reference proteome</keyword>
<gene>
    <name evidence="8" type="ORF">CJD36_016830</name>
</gene>
<evidence type="ECO:0000256" key="2">
    <source>
        <dbReference type="ARBA" id="ARBA00022908"/>
    </source>
</evidence>